<feature type="region of interest" description="Disordered" evidence="1">
    <location>
        <begin position="110"/>
        <end position="141"/>
    </location>
</feature>
<keyword evidence="2" id="KW-0812">Transmembrane</keyword>
<accession>K1Q6T3</accession>
<feature type="compositionally biased region" description="Polar residues" evidence="1">
    <location>
        <begin position="117"/>
        <end position="141"/>
    </location>
</feature>
<keyword evidence="2" id="KW-1133">Transmembrane helix</keyword>
<evidence type="ECO:0000256" key="2">
    <source>
        <dbReference type="SAM" id="Phobius"/>
    </source>
</evidence>
<organism evidence="4">
    <name type="scientific">Magallana gigas</name>
    <name type="common">Pacific oyster</name>
    <name type="synonym">Crassostrea gigas</name>
    <dbReference type="NCBI Taxonomy" id="29159"/>
    <lineage>
        <taxon>Eukaryota</taxon>
        <taxon>Metazoa</taxon>
        <taxon>Spiralia</taxon>
        <taxon>Lophotrochozoa</taxon>
        <taxon>Mollusca</taxon>
        <taxon>Bivalvia</taxon>
        <taxon>Autobranchia</taxon>
        <taxon>Pteriomorphia</taxon>
        <taxon>Ostreida</taxon>
        <taxon>Ostreoidea</taxon>
        <taxon>Ostreidae</taxon>
        <taxon>Magallana</taxon>
    </lineage>
</organism>
<keyword evidence="2" id="KW-0472">Membrane</keyword>
<feature type="region of interest" description="Disordered" evidence="1">
    <location>
        <begin position="2104"/>
        <end position="2126"/>
    </location>
</feature>
<feature type="compositionally biased region" description="Polar residues" evidence="1">
    <location>
        <begin position="592"/>
        <end position="633"/>
    </location>
</feature>
<feature type="compositionally biased region" description="Low complexity" evidence="1">
    <location>
        <begin position="634"/>
        <end position="646"/>
    </location>
</feature>
<feature type="compositionally biased region" description="Polar residues" evidence="1">
    <location>
        <begin position="309"/>
        <end position="318"/>
    </location>
</feature>
<evidence type="ECO:0000256" key="1">
    <source>
        <dbReference type="SAM" id="MobiDB-lite"/>
    </source>
</evidence>
<feature type="region of interest" description="Disordered" evidence="1">
    <location>
        <begin position="2171"/>
        <end position="2232"/>
    </location>
</feature>
<reference evidence="4" key="1">
    <citation type="journal article" date="2012" name="Nature">
        <title>The oyster genome reveals stress adaptation and complexity of shell formation.</title>
        <authorList>
            <person name="Zhang G."/>
            <person name="Fang X."/>
            <person name="Guo X."/>
            <person name="Li L."/>
            <person name="Luo R."/>
            <person name="Xu F."/>
            <person name="Yang P."/>
            <person name="Zhang L."/>
            <person name="Wang X."/>
            <person name="Qi H."/>
            <person name="Xiong Z."/>
            <person name="Que H."/>
            <person name="Xie Y."/>
            <person name="Holland P.W."/>
            <person name="Paps J."/>
            <person name="Zhu Y."/>
            <person name="Wu F."/>
            <person name="Chen Y."/>
            <person name="Wang J."/>
            <person name="Peng C."/>
            <person name="Meng J."/>
            <person name="Yang L."/>
            <person name="Liu J."/>
            <person name="Wen B."/>
            <person name="Zhang N."/>
            <person name="Huang Z."/>
            <person name="Zhu Q."/>
            <person name="Feng Y."/>
            <person name="Mount A."/>
            <person name="Hedgecock D."/>
            <person name="Xu Z."/>
            <person name="Liu Y."/>
            <person name="Domazet-Loso T."/>
            <person name="Du Y."/>
            <person name="Sun X."/>
            <person name="Zhang S."/>
            <person name="Liu B."/>
            <person name="Cheng P."/>
            <person name="Jiang X."/>
            <person name="Li J."/>
            <person name="Fan D."/>
            <person name="Wang W."/>
            <person name="Fu W."/>
            <person name="Wang T."/>
            <person name="Wang B."/>
            <person name="Zhang J."/>
            <person name="Peng Z."/>
            <person name="Li Y."/>
            <person name="Li N."/>
            <person name="Wang J."/>
            <person name="Chen M."/>
            <person name="He Y."/>
            <person name="Tan F."/>
            <person name="Song X."/>
            <person name="Zheng Q."/>
            <person name="Huang R."/>
            <person name="Yang H."/>
            <person name="Du X."/>
            <person name="Chen L."/>
            <person name="Yang M."/>
            <person name="Gaffney P.M."/>
            <person name="Wang S."/>
            <person name="Luo L."/>
            <person name="She Z."/>
            <person name="Ming Y."/>
            <person name="Huang W."/>
            <person name="Zhang S."/>
            <person name="Huang B."/>
            <person name="Zhang Y."/>
            <person name="Qu T."/>
            <person name="Ni P."/>
            <person name="Miao G."/>
            <person name="Wang J."/>
            <person name="Wang Q."/>
            <person name="Steinberg C.E."/>
            <person name="Wang H."/>
            <person name="Li N."/>
            <person name="Qian L."/>
            <person name="Zhang G."/>
            <person name="Li Y."/>
            <person name="Yang H."/>
            <person name="Liu X."/>
            <person name="Wang J."/>
            <person name="Yin Y."/>
            <person name="Wang J."/>
        </authorList>
    </citation>
    <scope>NUCLEOTIDE SEQUENCE [LARGE SCALE GENOMIC DNA]</scope>
    <source>
        <strain evidence="4">05x7-T-G4-1.051#20</strain>
    </source>
</reference>
<dbReference type="InParanoid" id="K1Q6T3"/>
<feature type="signal peptide" evidence="3">
    <location>
        <begin position="1"/>
        <end position="26"/>
    </location>
</feature>
<dbReference type="HOGENOM" id="CLU_230479_0_0_1"/>
<feature type="region of interest" description="Disordered" evidence="1">
    <location>
        <begin position="292"/>
        <end position="320"/>
    </location>
</feature>
<feature type="region of interest" description="Disordered" evidence="1">
    <location>
        <begin position="584"/>
        <end position="651"/>
    </location>
</feature>
<evidence type="ECO:0000313" key="4">
    <source>
        <dbReference type="EMBL" id="EKC29588.1"/>
    </source>
</evidence>
<feature type="compositionally biased region" description="Polar residues" evidence="1">
    <location>
        <begin position="2179"/>
        <end position="2203"/>
    </location>
</feature>
<sequence length="2268" mass="251236">MGRCPRNVNDWLRALVIVTLYNFVHGLASPTEVFTRLEETTGDWYGISSSKYTSDPEFSQNQEYSDIVVLLEKPPSATEITSLVNAVDKQTPSSNDDQIWTSSSALVRGSLAEGPNKNDTTLGSSEPRTNNSNSRMDSIPKLNSMSTQLSNINSVISSNRLDIELAPTKSSKASLLPHPKMFSLQENQDTAEMSHSSYSTSESFKSYSNKETLSYSLQTSFAGIDHSFSSVHKFVGDQTLYPSSVIFSSNLLLNEILSPIPTPTSNTFPSAPMESLVVIEWPTSVHKENATRLFSSRKKSSAKDSSSKTQGNFNSTVHASDHTVFPKPKISTEHALPFKVSSMNTSKHSLTKSHNISLPYGLQQSFNTETYVLLTEDHRTTVPIQVIKSNKGGSGNIAENEITSTPSLSYKSASSIFTTYLEFYTTSYVEYSLYDTHLLQSSKTTILGLSDVLDSSKSTETIRTTVHFHSTIDLSLFSSVPSGESVRLAYSPFEIEETESRKTGRELSLSDTYSNNIFSNVIESDTMTALPNKQIQTSAIMSSSVQTHRITPTSTLKEENTTQAVHSSFNTEFKTSSIDALEPSLKMKEPKTTTNLYSTNSDFPSDTNDQLKTSSEVRESNTMINQLSVDTGYQKSTTDQSKSSTQLGASKTIINPISTGFQTSRIEKLKSSSQETMTVTNLSPTNTKSQTNTIDQLQSSSQVEESTFRESLFTFDFQTSKKDKLKSSSLETELKSINVRFSTDTVFQTNTFDQLRSSGDHFSTEFNTNEIETPTISHESITKANLFSTDLLPQTNTLALLKSVKQMEESKAKKHGFTTDFQTDMIEKIKSSLRERESLSNNIMNPLSTETELKTNSIDVVQSSTQVEESRILENHFSSKSEFQVNQIKSSLDKNKPNTIESHFSSKTEVLLTNTWKTSSKVREWKTEYTPGDQQSTPLYFYDEINATPINTIMFQSVHVSTSEQIVSPMKQTIHSSVTLSYYSSILQDLQSSYHSVPGEGDHWTTTKEPLHISTDNSAELLSALAASEEAIDAQSKQTGEQMSSVFSKTLVKTMSSQLASSAEYNLLSSFKENKLSSETHAIYAYQSKLPTTVDDLLSTASATSNATTTKPSALIHSSFGDLVGYSLHSTIGGYFSSGVLNSTVIKLTVPTMESSVNYDKTSSNFTSEETPLNTKMSRFANRRGVENRTVKPLDTTDYSIMSSVNYNIAEIASQSILSSMPMNANTQIQNLSHAETLPAQSSIETKYMYQVTSDLRTTYNNLLSSYPIYVPTISASFSSVHSHLIDDAVRTMSQVVMSVAGSNVQSQVNTDHTSSSSVIATNADLSVKVQEESDVFDRESSGVYFLSLYSSDRPLLEVSFSRGVTPFETKYVGSSMIKDMLGTHEIAVTNAMIELTTFTPEILQTPSLTVMFDSDTIGLSNDKSLKDNQMLSAIPSKRSDWVSESIHLQQKHTSDHSEIQSSISESAFLPTISYNWNLYASTIKTIATISTSDHIRLESSVKGSSDTTISTLDHIGLDSSMKSSSDTTISTSEHIRLESSVKDSSDTMISTSEHFRMDSSVKDSSDTTISISEHFRMDSSVKDSSDTTISTSEHFRLDSSMKWSSDSTMSTSEHIRLDSSMKWSSDSTISTSEHIRLDSSVKWSSDTGSTESSGVSLKAKPTLPPTVSTVAVTSPSITVHPYPENNLLVIEIDVKLGIDISQEHFKEKLEEGLTTIYVEGMSQRRRRSSSKTRTKDTGIFVKITDIKRKSGERVEIIFRVTYNGIVVSASLAEMAFQKMSDIKMSAILGYPVVVPVSRLTSRKEPPSDDSWWGGLFNPLVITLIAVPTSIVVIATVIAIVYQCRSKSIQRYPSVPSQMDSLYKHNLVVDVENGDVRNRRIFYDYPSDDEFSMTSSEAFNEIKHKYSQSMHSKIRNFEKLNTKNHFYNQLEKKPSDVVRNKVTFGLDGDDNKCRCTKTDSNESNDSGVIVDAPKSPAHEQNNLKLDVPSVNTTHIVQSQNDSQAAPKSVILQNPYPVKKKSNLVNLSGERVTSWVFMGENTNSANECIPESCDSKQIMTASDSVNRIAHDSNYIPPQHGVECQASDLGALPGVQDHFYETLNRKEPSKCDDSTGTQTQSGLSGSDGFEYLEPLRQLLLAVEQQRRRVPPVDQFLNDESVFKQPFQGMCNLEHRPPISPSVKSPSLPLRNTTDGYNSESDYNCESDSKNESDVCSIGSDKRTQNETHERKERQLAKGIDTKCEEISRADSCTYDQPFLYPVGFAHTAEI</sequence>
<protein>
    <recommendedName>
        <fullName evidence="5">SEA domain-containing protein</fullName>
    </recommendedName>
</protein>
<evidence type="ECO:0000256" key="3">
    <source>
        <dbReference type="SAM" id="SignalP"/>
    </source>
</evidence>
<feature type="compositionally biased region" description="Basic and acidic residues" evidence="1">
    <location>
        <begin position="2217"/>
        <end position="2232"/>
    </location>
</feature>
<feature type="region of interest" description="Disordered" evidence="1">
    <location>
        <begin position="1641"/>
        <end position="1662"/>
    </location>
</feature>
<evidence type="ECO:0008006" key="5">
    <source>
        <dbReference type="Google" id="ProtNLM"/>
    </source>
</evidence>
<proteinExistence type="predicted"/>
<feature type="transmembrane region" description="Helical" evidence="2">
    <location>
        <begin position="1820"/>
        <end position="1842"/>
    </location>
</feature>
<name>K1Q6T3_MAGGI</name>
<feature type="compositionally biased region" description="Polar residues" evidence="1">
    <location>
        <begin position="2112"/>
        <end position="2122"/>
    </location>
</feature>
<keyword evidence="3" id="KW-0732">Signal</keyword>
<feature type="chain" id="PRO_5043803040" description="SEA domain-containing protein" evidence="3">
    <location>
        <begin position="27"/>
        <end position="2268"/>
    </location>
</feature>
<gene>
    <name evidence="4" type="ORF">CGI_10027373</name>
</gene>
<dbReference type="EMBL" id="JH819194">
    <property type="protein sequence ID" value="EKC29588.1"/>
    <property type="molecule type" value="Genomic_DNA"/>
</dbReference>
<feature type="compositionally biased region" description="Polar residues" evidence="1">
    <location>
        <begin position="1642"/>
        <end position="1656"/>
    </location>
</feature>